<dbReference type="AlphaFoldDB" id="A0A507B058"/>
<dbReference type="InParanoid" id="A0A507B058"/>
<evidence type="ECO:0000313" key="3">
    <source>
        <dbReference type="Proteomes" id="UP000319257"/>
    </source>
</evidence>
<dbReference type="EMBL" id="SKBQ01000017">
    <property type="protein sequence ID" value="TPX16475.1"/>
    <property type="molecule type" value="Genomic_DNA"/>
</dbReference>
<organism evidence="2 3">
    <name type="scientific">Thyridium curvatum</name>
    <dbReference type="NCBI Taxonomy" id="1093900"/>
    <lineage>
        <taxon>Eukaryota</taxon>
        <taxon>Fungi</taxon>
        <taxon>Dikarya</taxon>
        <taxon>Ascomycota</taxon>
        <taxon>Pezizomycotina</taxon>
        <taxon>Sordariomycetes</taxon>
        <taxon>Sordariomycetidae</taxon>
        <taxon>Thyridiales</taxon>
        <taxon>Thyridiaceae</taxon>
        <taxon>Thyridium</taxon>
    </lineage>
</organism>
<feature type="compositionally biased region" description="Basic and acidic residues" evidence="1">
    <location>
        <begin position="132"/>
        <end position="149"/>
    </location>
</feature>
<evidence type="ECO:0000256" key="1">
    <source>
        <dbReference type="SAM" id="MobiDB-lite"/>
    </source>
</evidence>
<protein>
    <submittedName>
        <fullName evidence="2">Uncharacterized protein</fullName>
    </submittedName>
</protein>
<dbReference type="GeneID" id="41971216"/>
<feature type="compositionally biased region" description="Basic residues" evidence="1">
    <location>
        <begin position="90"/>
        <end position="106"/>
    </location>
</feature>
<feature type="region of interest" description="Disordered" evidence="1">
    <location>
        <begin position="1"/>
        <end position="149"/>
    </location>
</feature>
<evidence type="ECO:0000313" key="2">
    <source>
        <dbReference type="EMBL" id="TPX16475.1"/>
    </source>
</evidence>
<proteinExistence type="predicted"/>
<sequence>MFSLAHRPKRRVKGKDSTTNSAHISGHPPVAQPPASSLANPSAQIPSPLNLSSDVKQQLHQSPAAEEHYPSGVQTGFVPARGDDVEPPRTRRPARQAKAKGRKVIGRKQEPRRNSTSQRDRAVQSPRLQGKPAERKRNSSGPRLDKNRDRRLAQLLDAYSKESPDVSHSYQAIQDVLNGQLLGFAPAHEILKHDRLGDFAIAFEMYEPAVGATGVRASKRIKIFVSRLIDSILSKTQRGAVAYEPGDGNSVEFYQRFLNVFKRGRHQDAEYLQAETLHGLVTNLALARKRFLQDLQVHGLSVAPDEAMEMDEQHEDDSDVEEKQTQKPCLPDVLEMEDEQQLPDVSAAKRDNRLAALFDQWIAFTDADPNNIALDEAMDSIRQL</sequence>
<accession>A0A507B058</accession>
<comment type="caution">
    <text evidence="2">The sequence shown here is derived from an EMBL/GenBank/DDBJ whole genome shotgun (WGS) entry which is preliminary data.</text>
</comment>
<dbReference type="RefSeq" id="XP_030998186.1">
    <property type="nucleotide sequence ID" value="XM_031138105.1"/>
</dbReference>
<reference evidence="2 3" key="1">
    <citation type="submission" date="2019-06" db="EMBL/GenBank/DDBJ databases">
        <title>Draft genome sequence of the filamentous fungus Phialemoniopsis curvata isolated from diesel fuel.</title>
        <authorList>
            <person name="Varaljay V.A."/>
            <person name="Lyon W.J."/>
            <person name="Crouch A.L."/>
            <person name="Drake C.E."/>
            <person name="Hollomon J.M."/>
            <person name="Nadeau L.J."/>
            <person name="Nunn H.S."/>
            <person name="Stevenson B.S."/>
            <person name="Bojanowski C.L."/>
            <person name="Crookes-Goodson W.J."/>
        </authorList>
    </citation>
    <scope>NUCLEOTIDE SEQUENCE [LARGE SCALE GENOMIC DNA]</scope>
    <source>
        <strain evidence="2 3">D216</strain>
    </source>
</reference>
<feature type="compositionally biased region" description="Polar residues" evidence="1">
    <location>
        <begin position="34"/>
        <end position="61"/>
    </location>
</feature>
<gene>
    <name evidence="2" type="ORF">E0L32_003769</name>
</gene>
<feature type="compositionally biased region" description="Basic residues" evidence="1">
    <location>
        <begin position="1"/>
        <end position="13"/>
    </location>
</feature>
<name>A0A507B058_9PEZI</name>
<dbReference type="Proteomes" id="UP000319257">
    <property type="component" value="Unassembled WGS sequence"/>
</dbReference>
<keyword evidence="3" id="KW-1185">Reference proteome</keyword>
<feature type="compositionally biased region" description="Basic and acidic residues" evidence="1">
    <location>
        <begin position="107"/>
        <end position="122"/>
    </location>
</feature>